<dbReference type="Pfam" id="PF20466">
    <property type="entry name" value="MmeI_TRD"/>
    <property type="match status" value="1"/>
</dbReference>
<evidence type="ECO:0000256" key="4">
    <source>
        <dbReference type="ARBA" id="ARBA00047942"/>
    </source>
</evidence>
<dbReference type="InterPro" id="IPR046820">
    <property type="entry name" value="MmeI_TRD"/>
</dbReference>
<feature type="coiled-coil region" evidence="5">
    <location>
        <begin position="312"/>
        <end position="339"/>
    </location>
</feature>
<dbReference type="Gene3D" id="3.40.50.150">
    <property type="entry name" value="Vaccinia Virus protein VP39"/>
    <property type="match status" value="1"/>
</dbReference>
<keyword evidence="3" id="KW-0808">Transferase</keyword>
<dbReference type="InterPro" id="IPR046818">
    <property type="entry name" value="MmeI_C"/>
</dbReference>
<evidence type="ECO:0000259" key="8">
    <source>
        <dbReference type="Pfam" id="PF20466"/>
    </source>
</evidence>
<evidence type="ECO:0000256" key="1">
    <source>
        <dbReference type="ARBA" id="ARBA00011900"/>
    </source>
</evidence>
<sequence length="888" mass="100479">MNIEKIEQSVRKIATVANPESFVFDLLLAYGQPKAAISRLKKGDYNRSTNDGEIVWKKKLAFKHDSTSDLHGVIDQMQNDAAVTTHQPRFMIVTDFQTLLAVDTKTDDSLDIPIGDLGDYFDFFLPWAGMEKSQVQGENPADVKAAEKMARLYELILVENPADTDEARHALNIFLSRLLFCYFAEDTDIFASNQFTNGIASHTGTDGSDLQGYLKKLFAVLSTEDRTSFPEFLRKFPYVNGGLFCDEYPVPVFNTKSRALIIECGSLNWKAINPDIFGSMIQAVVHSDERGRMGMHYTSVVNIMKVIEPLFLNELREQLEQAGTNKKKLKALLDRLYNLRIFDPACGSGNFLIIAYKELCRLEIEIFQRLGRSDNAVQMELFRSNLQLTQFYGIELDDFAHETAKLSMWLAEHQMNLEFKQVFGATRPTLPLHDGGHIFCGNATRLDWEEVCSQSSGAEVFVLGNPPYLGFKMQNAAQKDDIAHVFAGKKGFKKLDYTSCWMVKAADFCRTTDACFGFVSTNSLCQGEHVGLLWPHILKDGMEITFAHVSFPWKNHARQNAGVVCCVVGVGKHSNGQKYIYSGSDRIAVENISPYLTGSRVTGVAKRSTPLSNFPGMTLGNMPKDDGNFILTEIEKESLTNSFPESEVLIRKLVGASEAMRSVWRWCLWIKPHQEEMARRIPPILKRIEKVKAFRAASSDSSANKMAATPFRFREQKEAKQNSIIVPTVTSSRRKYIPLGFLDPTIVIVAPNQAIYDPEPYIFAVISSSMHICWVRAVGGKMKTDFRYSSALCYNTFPFPDISEDTKTELEQHVFNVLDQREAFPELTLGELYDPDRMPPGLLKAHHEMDVAIEHCYRKKPFTSDEERLEYLFKLYEKMVEDEKNADA</sequence>
<comment type="catalytic activity">
    <reaction evidence="4">
        <text>a 2'-deoxyadenosine in DNA + S-adenosyl-L-methionine = an N(6)-methyl-2'-deoxyadenosine in DNA + S-adenosyl-L-homocysteine + H(+)</text>
        <dbReference type="Rhea" id="RHEA:15197"/>
        <dbReference type="Rhea" id="RHEA-COMP:12418"/>
        <dbReference type="Rhea" id="RHEA-COMP:12419"/>
        <dbReference type="ChEBI" id="CHEBI:15378"/>
        <dbReference type="ChEBI" id="CHEBI:57856"/>
        <dbReference type="ChEBI" id="CHEBI:59789"/>
        <dbReference type="ChEBI" id="CHEBI:90615"/>
        <dbReference type="ChEBI" id="CHEBI:90616"/>
        <dbReference type="EC" id="2.1.1.72"/>
    </reaction>
</comment>
<dbReference type="AlphaFoldDB" id="A0A5C6EBN8"/>
<proteinExistence type="predicted"/>
<evidence type="ECO:0000256" key="5">
    <source>
        <dbReference type="SAM" id="Coils"/>
    </source>
</evidence>
<dbReference type="Pfam" id="PF20465">
    <property type="entry name" value="MmeI_hel"/>
    <property type="match status" value="1"/>
</dbReference>
<dbReference type="InterPro" id="IPR046819">
    <property type="entry name" value="MmeI_hel"/>
</dbReference>
<dbReference type="InterPro" id="IPR046817">
    <property type="entry name" value="MmeI_N"/>
</dbReference>
<dbReference type="Proteomes" id="UP000315471">
    <property type="component" value="Unassembled WGS sequence"/>
</dbReference>
<accession>A0A5C6EBN8</accession>
<name>A0A5C6EBN8_9BACT</name>
<dbReference type="Pfam" id="PF20473">
    <property type="entry name" value="MmeI_Mtase"/>
    <property type="match status" value="1"/>
</dbReference>
<protein>
    <recommendedName>
        <fullName evidence="1">site-specific DNA-methyltransferase (adenine-specific)</fullName>
        <ecNumber evidence="1">2.1.1.72</ecNumber>
    </recommendedName>
</protein>
<dbReference type="OrthoDB" id="249114at2"/>
<evidence type="ECO:0000256" key="2">
    <source>
        <dbReference type="ARBA" id="ARBA00022603"/>
    </source>
</evidence>
<dbReference type="Pfam" id="PF20464">
    <property type="entry name" value="MmeI_N"/>
    <property type="match status" value="1"/>
</dbReference>
<organism evidence="11 12">
    <name type="scientific">Novipirellula aureliae</name>
    <dbReference type="NCBI Taxonomy" id="2527966"/>
    <lineage>
        <taxon>Bacteria</taxon>
        <taxon>Pseudomonadati</taxon>
        <taxon>Planctomycetota</taxon>
        <taxon>Planctomycetia</taxon>
        <taxon>Pirellulales</taxon>
        <taxon>Pirellulaceae</taxon>
        <taxon>Novipirellula</taxon>
    </lineage>
</organism>
<evidence type="ECO:0000313" key="12">
    <source>
        <dbReference type="Proteomes" id="UP000315471"/>
    </source>
</evidence>
<evidence type="ECO:0000259" key="10">
    <source>
        <dbReference type="Pfam" id="PF20473"/>
    </source>
</evidence>
<dbReference type="Pfam" id="PF20467">
    <property type="entry name" value="MmeI_C"/>
    <property type="match status" value="1"/>
</dbReference>
<dbReference type="RefSeq" id="WP_146597749.1">
    <property type="nucleotide sequence ID" value="NZ_SJPY01000001.1"/>
</dbReference>
<dbReference type="PANTHER" id="PTHR33841:SF1">
    <property type="entry name" value="DNA METHYLTRANSFERASE A"/>
    <property type="match status" value="1"/>
</dbReference>
<dbReference type="PANTHER" id="PTHR33841">
    <property type="entry name" value="DNA METHYLTRANSFERASE YEEA-RELATED"/>
    <property type="match status" value="1"/>
</dbReference>
<dbReference type="InterPro" id="IPR029063">
    <property type="entry name" value="SAM-dependent_MTases_sf"/>
</dbReference>
<feature type="domain" description="MmeI-like target recognition" evidence="8">
    <location>
        <begin position="603"/>
        <end position="802"/>
    </location>
</feature>
<dbReference type="SUPFAM" id="SSF53335">
    <property type="entry name" value="S-adenosyl-L-methionine-dependent methyltransferases"/>
    <property type="match status" value="1"/>
</dbReference>
<keyword evidence="12" id="KW-1185">Reference proteome</keyword>
<dbReference type="GO" id="GO:0032259">
    <property type="term" value="P:methylation"/>
    <property type="evidence" value="ECO:0007669"/>
    <property type="project" value="UniProtKB-KW"/>
</dbReference>
<evidence type="ECO:0000259" key="7">
    <source>
        <dbReference type="Pfam" id="PF20465"/>
    </source>
</evidence>
<feature type="domain" description="MmeI-like helicase spacer" evidence="7">
    <location>
        <begin position="169"/>
        <end position="244"/>
    </location>
</feature>
<feature type="domain" description="MmeI-like N-terminal" evidence="6">
    <location>
        <begin position="1"/>
        <end position="157"/>
    </location>
</feature>
<evidence type="ECO:0000313" key="11">
    <source>
        <dbReference type="EMBL" id="TWU44936.1"/>
    </source>
</evidence>
<evidence type="ECO:0000259" key="6">
    <source>
        <dbReference type="Pfam" id="PF20464"/>
    </source>
</evidence>
<reference evidence="11 12" key="1">
    <citation type="submission" date="2019-02" db="EMBL/GenBank/DDBJ databases">
        <title>Deep-cultivation of Planctomycetes and their phenomic and genomic characterization uncovers novel biology.</title>
        <authorList>
            <person name="Wiegand S."/>
            <person name="Jogler M."/>
            <person name="Boedeker C."/>
            <person name="Pinto D."/>
            <person name="Vollmers J."/>
            <person name="Rivas-Marin E."/>
            <person name="Kohn T."/>
            <person name="Peeters S.H."/>
            <person name="Heuer A."/>
            <person name="Rast P."/>
            <person name="Oberbeckmann S."/>
            <person name="Bunk B."/>
            <person name="Jeske O."/>
            <person name="Meyerdierks A."/>
            <person name="Storesund J.E."/>
            <person name="Kallscheuer N."/>
            <person name="Luecker S."/>
            <person name="Lage O.M."/>
            <person name="Pohl T."/>
            <person name="Merkel B.J."/>
            <person name="Hornburger P."/>
            <person name="Mueller R.-W."/>
            <person name="Bruemmer F."/>
            <person name="Labrenz M."/>
            <person name="Spormann A.M."/>
            <person name="Op Den Camp H."/>
            <person name="Overmann J."/>
            <person name="Amann R."/>
            <person name="Jetten M.S.M."/>
            <person name="Mascher T."/>
            <person name="Medema M.H."/>
            <person name="Devos D.P."/>
            <person name="Kaster A.-K."/>
            <person name="Ovreas L."/>
            <person name="Rohde M."/>
            <person name="Galperin M.Y."/>
            <person name="Jogler C."/>
        </authorList>
    </citation>
    <scope>NUCLEOTIDE SEQUENCE [LARGE SCALE GENOMIC DNA]</scope>
    <source>
        <strain evidence="11 12">Q31b</strain>
    </source>
</reference>
<dbReference type="GO" id="GO:0009007">
    <property type="term" value="F:site-specific DNA-methyltransferase (adenine-specific) activity"/>
    <property type="evidence" value="ECO:0007669"/>
    <property type="project" value="UniProtKB-EC"/>
</dbReference>
<feature type="domain" description="MmeI-like DNA-methyltransferase" evidence="10">
    <location>
        <begin position="319"/>
        <end position="581"/>
    </location>
</feature>
<dbReference type="InterPro" id="IPR046816">
    <property type="entry name" value="MmeI_Mtase"/>
</dbReference>
<keyword evidence="5" id="KW-0175">Coiled coil</keyword>
<evidence type="ECO:0000256" key="3">
    <source>
        <dbReference type="ARBA" id="ARBA00022679"/>
    </source>
</evidence>
<gene>
    <name evidence="11" type="ORF">Q31b_01070</name>
</gene>
<dbReference type="EC" id="2.1.1.72" evidence="1"/>
<keyword evidence="2" id="KW-0489">Methyltransferase</keyword>
<evidence type="ECO:0000259" key="9">
    <source>
        <dbReference type="Pfam" id="PF20467"/>
    </source>
</evidence>
<comment type="caution">
    <text evidence="11">The sequence shown here is derived from an EMBL/GenBank/DDBJ whole genome shotgun (WGS) entry which is preliminary data.</text>
</comment>
<feature type="domain" description="MmeI-like C-terminal" evidence="9">
    <location>
        <begin position="804"/>
        <end position="881"/>
    </location>
</feature>
<dbReference type="EMBL" id="SJPY01000001">
    <property type="protein sequence ID" value="TWU44936.1"/>
    <property type="molecule type" value="Genomic_DNA"/>
</dbReference>
<dbReference type="InterPro" id="IPR050953">
    <property type="entry name" value="N4_N6_ade-DNA_methylase"/>
</dbReference>